<evidence type="ECO:0000259" key="2">
    <source>
        <dbReference type="Pfam" id="PF24840"/>
    </source>
</evidence>
<name>A0A0F4YQZ1_RASE3</name>
<dbReference type="InterPro" id="IPR057514">
    <property type="entry name" value="NTF2_SigF"/>
</dbReference>
<accession>A0A0F4YQZ1</accession>
<dbReference type="AlphaFoldDB" id="A0A0F4YQZ1"/>
<dbReference type="RefSeq" id="XP_013326868.1">
    <property type="nucleotide sequence ID" value="XM_013471414.1"/>
</dbReference>
<proteinExistence type="predicted"/>
<organism evidence="3 4">
    <name type="scientific">Rasamsonia emersonii (strain ATCC 16479 / CBS 393.64 / IMI 116815)</name>
    <dbReference type="NCBI Taxonomy" id="1408163"/>
    <lineage>
        <taxon>Eukaryota</taxon>
        <taxon>Fungi</taxon>
        <taxon>Dikarya</taxon>
        <taxon>Ascomycota</taxon>
        <taxon>Pezizomycotina</taxon>
        <taxon>Eurotiomycetes</taxon>
        <taxon>Eurotiomycetidae</taxon>
        <taxon>Eurotiales</taxon>
        <taxon>Trichocomaceae</taxon>
        <taxon>Rasamsonia</taxon>
    </lineage>
</organism>
<evidence type="ECO:0000313" key="3">
    <source>
        <dbReference type="EMBL" id="KKA20256.1"/>
    </source>
</evidence>
<dbReference type="STRING" id="1408163.A0A0F4YQZ1"/>
<feature type="transmembrane region" description="Helical" evidence="1">
    <location>
        <begin position="90"/>
        <end position="111"/>
    </location>
</feature>
<sequence>MEDPVKEIPTVIRLLTQSPPSLQQATIEKFFTPSASFTHPFCSTRSFDGSRWLIVMIYRFYKIMSPRIDLEVKSVAEYTYFFGLDYRHDMILMASPLFLGRLFAVFLIPFYRAPVTLTVVLTLTTDPWDYSGRHGSPLDDDENGAADGDGHSLSSSSSSRRYWIAAQEDLYQTTEFVKFFLPYGIGVCVVLLWHMVATAACVLGAIALWPVTWLEERGRWPLSEGCNITEAVKKAISDIPWRQQRKKQ</sequence>
<dbReference type="GeneID" id="25318059"/>
<dbReference type="Pfam" id="PF24840">
    <property type="entry name" value="NTF2_SigF"/>
    <property type="match status" value="1"/>
</dbReference>
<evidence type="ECO:0000256" key="1">
    <source>
        <dbReference type="SAM" id="Phobius"/>
    </source>
</evidence>
<keyword evidence="1" id="KW-0472">Membrane</keyword>
<keyword evidence="1" id="KW-0812">Transmembrane</keyword>
<protein>
    <recommendedName>
        <fullName evidence="2">SigF-like NTF2-like domain-containing protein</fullName>
    </recommendedName>
</protein>
<feature type="domain" description="SigF-like NTF2-like" evidence="2">
    <location>
        <begin position="1"/>
        <end position="76"/>
    </location>
</feature>
<gene>
    <name evidence="3" type="ORF">T310_5719</name>
</gene>
<dbReference type="Proteomes" id="UP000053958">
    <property type="component" value="Unassembled WGS sequence"/>
</dbReference>
<evidence type="ECO:0000313" key="4">
    <source>
        <dbReference type="Proteomes" id="UP000053958"/>
    </source>
</evidence>
<keyword evidence="1" id="KW-1133">Transmembrane helix</keyword>
<reference evidence="3 4" key="1">
    <citation type="submission" date="2015-04" db="EMBL/GenBank/DDBJ databases">
        <authorList>
            <person name="Heijne W.H."/>
            <person name="Fedorova N.D."/>
            <person name="Nierman W.C."/>
            <person name="Vollebregt A.W."/>
            <person name="Zhao Z."/>
            <person name="Wu L."/>
            <person name="Kumar M."/>
            <person name="Stam H."/>
            <person name="van den Berg M.A."/>
            <person name="Pel H.J."/>
        </authorList>
    </citation>
    <scope>NUCLEOTIDE SEQUENCE [LARGE SCALE GENOMIC DNA]</scope>
    <source>
        <strain evidence="3 4">CBS 393.64</strain>
    </source>
</reference>
<comment type="caution">
    <text evidence="3">The sequence shown here is derived from an EMBL/GenBank/DDBJ whole genome shotgun (WGS) entry which is preliminary data.</text>
</comment>
<keyword evidence="4" id="KW-1185">Reference proteome</keyword>
<feature type="transmembrane region" description="Helical" evidence="1">
    <location>
        <begin position="180"/>
        <end position="209"/>
    </location>
</feature>
<dbReference type="PANTHER" id="PTHR35393:SF1">
    <property type="entry name" value="SNOAL-LIKE DOMAIN-CONTAINING PROTEIN"/>
    <property type="match status" value="1"/>
</dbReference>
<dbReference type="PANTHER" id="PTHR35393">
    <property type="entry name" value="CHROMOSOME 1, WHOLE GENOME SHOTGUN SEQUENCE"/>
    <property type="match status" value="1"/>
</dbReference>
<dbReference type="OrthoDB" id="2344312at2759"/>
<dbReference type="EMBL" id="LASV01000276">
    <property type="protein sequence ID" value="KKA20256.1"/>
    <property type="molecule type" value="Genomic_DNA"/>
</dbReference>